<feature type="region of interest" description="Disordered" evidence="1">
    <location>
        <begin position="83"/>
        <end position="103"/>
    </location>
</feature>
<dbReference type="Proteomes" id="UP000027222">
    <property type="component" value="Unassembled WGS sequence"/>
</dbReference>
<proteinExistence type="predicted"/>
<accession>A0A067TQG4</accession>
<evidence type="ECO:0000256" key="1">
    <source>
        <dbReference type="SAM" id="MobiDB-lite"/>
    </source>
</evidence>
<sequence length="342" mass="37887">MAPKAPKPKLPDIPWSEDEDKLVWSFLTELEKDENYKVLFGKKTVNENTSGDSKTAVFKRIGFAILPKLAEIDAGTIANRKQAGRLRQTGGGLDENDGSSQSRDEELDYYIPADGPNASTPAAAVNLWQQIELDFKFFPRLHKIYAARPNVTPIVITTGVGPSGQKAVWYQSPNDEPPAAAAMSPAAAEASQPTQPTSPLRAMPASEPPTTPPRSFGTNITQTTVNVATPTVDTGRKRAPKTSTVSREAVEKARANIEKVPQKRTLLDTLIEIQEKNSKIWNDEAKEKILLQKRAHLLEEFKLGLRTKEEYHEKLEELEGGESHAASKRQKVRHVSPDWDDF</sequence>
<dbReference type="HOGENOM" id="CLU_071881_0_0_1"/>
<dbReference type="OrthoDB" id="3211402at2759"/>
<evidence type="ECO:0000313" key="3">
    <source>
        <dbReference type="Proteomes" id="UP000027222"/>
    </source>
</evidence>
<feature type="region of interest" description="Disordered" evidence="1">
    <location>
        <begin position="172"/>
        <end position="219"/>
    </location>
</feature>
<feature type="region of interest" description="Disordered" evidence="1">
    <location>
        <begin position="316"/>
        <end position="342"/>
    </location>
</feature>
<dbReference type="AlphaFoldDB" id="A0A067TQG4"/>
<keyword evidence="3" id="KW-1185">Reference proteome</keyword>
<organism evidence="2 3">
    <name type="scientific">Galerina marginata (strain CBS 339.88)</name>
    <dbReference type="NCBI Taxonomy" id="685588"/>
    <lineage>
        <taxon>Eukaryota</taxon>
        <taxon>Fungi</taxon>
        <taxon>Dikarya</taxon>
        <taxon>Basidiomycota</taxon>
        <taxon>Agaricomycotina</taxon>
        <taxon>Agaricomycetes</taxon>
        <taxon>Agaricomycetidae</taxon>
        <taxon>Agaricales</taxon>
        <taxon>Agaricineae</taxon>
        <taxon>Strophariaceae</taxon>
        <taxon>Galerina</taxon>
    </lineage>
</organism>
<feature type="compositionally biased region" description="Low complexity" evidence="1">
    <location>
        <begin position="177"/>
        <end position="191"/>
    </location>
</feature>
<protein>
    <submittedName>
        <fullName evidence="2">Uncharacterized protein</fullName>
    </submittedName>
</protein>
<evidence type="ECO:0000313" key="2">
    <source>
        <dbReference type="EMBL" id="KDR82164.1"/>
    </source>
</evidence>
<gene>
    <name evidence="2" type="ORF">GALMADRAFT_59519</name>
</gene>
<name>A0A067TQG4_GALM3</name>
<dbReference type="EMBL" id="KL142370">
    <property type="protein sequence ID" value="KDR82164.1"/>
    <property type="molecule type" value="Genomic_DNA"/>
</dbReference>
<reference evidence="3" key="1">
    <citation type="journal article" date="2014" name="Proc. Natl. Acad. Sci. U.S.A.">
        <title>Extensive sampling of basidiomycete genomes demonstrates inadequacy of the white-rot/brown-rot paradigm for wood decay fungi.</title>
        <authorList>
            <person name="Riley R."/>
            <person name="Salamov A.A."/>
            <person name="Brown D.W."/>
            <person name="Nagy L.G."/>
            <person name="Floudas D."/>
            <person name="Held B.W."/>
            <person name="Levasseur A."/>
            <person name="Lombard V."/>
            <person name="Morin E."/>
            <person name="Otillar R."/>
            <person name="Lindquist E.A."/>
            <person name="Sun H."/>
            <person name="LaButti K.M."/>
            <person name="Schmutz J."/>
            <person name="Jabbour D."/>
            <person name="Luo H."/>
            <person name="Baker S.E."/>
            <person name="Pisabarro A.G."/>
            <person name="Walton J.D."/>
            <person name="Blanchette R.A."/>
            <person name="Henrissat B."/>
            <person name="Martin F."/>
            <person name="Cullen D."/>
            <person name="Hibbett D.S."/>
            <person name="Grigoriev I.V."/>
        </authorList>
    </citation>
    <scope>NUCLEOTIDE SEQUENCE [LARGE SCALE GENOMIC DNA]</scope>
    <source>
        <strain evidence="3">CBS 339.88</strain>
    </source>
</reference>